<dbReference type="STRING" id="28134.SAMN05444288_0534"/>
<dbReference type="Proteomes" id="UP000005580">
    <property type="component" value="Unassembled WGS sequence"/>
</dbReference>
<dbReference type="HOGENOM" id="CLU_070010_0_0_10"/>
<accession>E7RMH4</accession>
<reference evidence="2" key="1">
    <citation type="submission" date="2011-01" db="EMBL/GenBank/DDBJ databases">
        <authorList>
            <person name="Muzny D."/>
            <person name="Qin X."/>
            <person name="Buhay C."/>
            <person name="Dugan-Rocha S."/>
            <person name="Ding Y."/>
            <person name="Chen G."/>
            <person name="Hawes A."/>
            <person name="Holder M."/>
            <person name="Jhangiani S."/>
            <person name="Johnson A."/>
            <person name="Khan Z."/>
            <person name="Li Z."/>
            <person name="Liu W."/>
            <person name="Liu X."/>
            <person name="Perez L."/>
            <person name="Shen H."/>
            <person name="Wang Q."/>
            <person name="Watt J."/>
            <person name="Xi L."/>
            <person name="Xin Y."/>
            <person name="Zhou J."/>
            <person name="Deng J."/>
            <person name="Jiang H."/>
            <person name="Liu Y."/>
            <person name="Qu J."/>
            <person name="Song X.-Z."/>
            <person name="Zhang L."/>
            <person name="Villasana D."/>
            <person name="Johnson A."/>
            <person name="Liu J."/>
            <person name="Liyanage D."/>
            <person name="Lorensuhewa L."/>
            <person name="Robinson T."/>
            <person name="Song A."/>
            <person name="Song B.-B."/>
            <person name="Dinh H."/>
            <person name="Thornton R."/>
            <person name="Coyle M."/>
            <person name="Francisco L."/>
            <person name="Jackson L."/>
            <person name="Javaid M."/>
            <person name="Korchina V."/>
            <person name="Kovar C."/>
            <person name="Mata R."/>
            <person name="Mathew T."/>
            <person name="Ngo R."/>
            <person name="Nguyen L."/>
            <person name="Nguyen N."/>
            <person name="Okwuonu G."/>
            <person name="Ongeri F."/>
            <person name="Pham C."/>
            <person name="Simmons D."/>
            <person name="Wilczek-Boney K."/>
            <person name="Hale W."/>
            <person name="Jakkamsetti A."/>
            <person name="Pham P."/>
            <person name="Ruth R."/>
            <person name="San Lucas F."/>
            <person name="Warren J."/>
            <person name="Zhang J."/>
            <person name="Zhao Z."/>
            <person name="Zhou C."/>
            <person name="Zhu D."/>
            <person name="Lee S."/>
            <person name="Bess C."/>
            <person name="Blankenburg K."/>
            <person name="Forbes L."/>
            <person name="Fu Q."/>
            <person name="Gubbala S."/>
            <person name="Hirani K."/>
            <person name="Jayaseelan J.C."/>
            <person name="Lara F."/>
            <person name="Munidasa M."/>
            <person name="Palculict T."/>
            <person name="Patil S."/>
            <person name="Pu L.-L."/>
            <person name="Saada N."/>
            <person name="Tang L."/>
            <person name="Weissenberger G."/>
            <person name="Zhu Y."/>
            <person name="Hemphill L."/>
            <person name="Shang Y."/>
            <person name="Youmans B."/>
            <person name="Ayvaz T."/>
            <person name="Ross M."/>
            <person name="Santibanez J."/>
            <person name="Aqrawi P."/>
            <person name="Gross S."/>
            <person name="Joshi V."/>
            <person name="Fowler G."/>
            <person name="Nazareth L."/>
            <person name="Reid J."/>
            <person name="Worley K."/>
            <person name="Petrosino J."/>
            <person name="Highlander S."/>
            <person name="Gibbs R."/>
        </authorList>
    </citation>
    <scope>NUCLEOTIDE SEQUENCE [LARGE SCALE GENOMIC DNA]</scope>
    <source>
        <strain evidence="2">ATCC 33269</strain>
    </source>
</reference>
<dbReference type="PANTHER" id="PTHR43546">
    <property type="entry name" value="UPF0173 METAL-DEPENDENT HYDROLASE MJ1163-RELATED"/>
    <property type="match status" value="1"/>
</dbReference>
<dbReference type="RefSeq" id="WP_004369013.1">
    <property type="nucleotide sequence ID" value="NZ_GL833119.1"/>
</dbReference>
<keyword evidence="1" id="KW-0732">Signal</keyword>
<feature type="signal peptide" evidence="1">
    <location>
        <begin position="1"/>
        <end position="26"/>
    </location>
</feature>
<dbReference type="InterPro" id="IPR036866">
    <property type="entry name" value="RibonucZ/Hydroxyglut_hydro"/>
</dbReference>
<organism evidence="2 3">
    <name type="scientific">Hoylesella oralis ATCC 33269</name>
    <dbReference type="NCBI Taxonomy" id="873533"/>
    <lineage>
        <taxon>Bacteria</taxon>
        <taxon>Pseudomonadati</taxon>
        <taxon>Bacteroidota</taxon>
        <taxon>Bacteroidia</taxon>
        <taxon>Bacteroidales</taxon>
        <taxon>Prevotellaceae</taxon>
        <taxon>Hoylesella</taxon>
    </lineage>
</organism>
<name>E7RMH4_9BACT</name>
<protein>
    <recommendedName>
        <fullName evidence="4">Metallo-beta-lactamase domain-containing protein</fullName>
    </recommendedName>
</protein>
<evidence type="ECO:0000313" key="3">
    <source>
        <dbReference type="Proteomes" id="UP000005580"/>
    </source>
</evidence>
<comment type="caution">
    <text evidence="2">The sequence shown here is derived from an EMBL/GenBank/DDBJ whole genome shotgun (WGS) entry which is preliminary data.</text>
</comment>
<evidence type="ECO:0000256" key="1">
    <source>
        <dbReference type="SAM" id="SignalP"/>
    </source>
</evidence>
<evidence type="ECO:0008006" key="4">
    <source>
        <dbReference type="Google" id="ProtNLM"/>
    </source>
</evidence>
<gene>
    <name evidence="2" type="ORF">HMPREF0663_10324</name>
</gene>
<keyword evidence="3" id="KW-1185">Reference proteome</keyword>
<dbReference type="PANTHER" id="PTHR43546:SF3">
    <property type="entry name" value="UPF0173 METAL-DEPENDENT HYDROLASE MJ1163"/>
    <property type="match status" value="1"/>
</dbReference>
<evidence type="ECO:0000313" key="2">
    <source>
        <dbReference type="EMBL" id="EFZ37955.1"/>
    </source>
</evidence>
<dbReference type="Gene3D" id="3.60.15.10">
    <property type="entry name" value="Ribonuclease Z/Hydroxyacylglutathione hydrolase-like"/>
    <property type="match status" value="1"/>
</dbReference>
<dbReference type="eggNOG" id="COG2220">
    <property type="taxonomic scope" value="Bacteria"/>
</dbReference>
<dbReference type="InterPro" id="IPR050114">
    <property type="entry name" value="UPF0173_UPF0282_UlaG_hydrolase"/>
</dbReference>
<sequence length="250" mass="28491">MKQLICIAACLTVLVLNTGSCSSKEAQEGIDTYTLPNGKKLVVTPIKHASLQLNYDGWEFEIDPVSSAVRPIIDYTDKPKADFILVTHEHYDHFDMNAIHLLTKNSTNLLLNQRCFDHYKKGIVIRNGEKAELTDSITLYAVPAYNRSKNRAELHPKGRDNGYILDLEGYRIYIAGSTEFVPEMKDIKDIDIAFMPCDKYKTMTLAQFRKAAKTIRPKILYPYHMHTTDPKQILKVTSGLGIDVRIRDLR</sequence>
<dbReference type="SUPFAM" id="SSF56281">
    <property type="entry name" value="Metallo-hydrolase/oxidoreductase"/>
    <property type="match status" value="1"/>
</dbReference>
<dbReference type="EMBL" id="AEPE02000002">
    <property type="protein sequence ID" value="EFZ37955.1"/>
    <property type="molecule type" value="Genomic_DNA"/>
</dbReference>
<dbReference type="Pfam" id="PF13483">
    <property type="entry name" value="Lactamase_B_3"/>
    <property type="match status" value="1"/>
</dbReference>
<feature type="chain" id="PRO_5003221514" description="Metallo-beta-lactamase domain-containing protein" evidence="1">
    <location>
        <begin position="27"/>
        <end position="250"/>
    </location>
</feature>
<dbReference type="AlphaFoldDB" id="E7RMH4"/>
<proteinExistence type="predicted"/>